<name>A0A2S2PTC6_SCHGA</name>
<proteinExistence type="predicted"/>
<protein>
    <submittedName>
        <fullName evidence="1">Uncharacterized protein</fullName>
    </submittedName>
</protein>
<gene>
    <name evidence="1" type="ORF">g.29581</name>
</gene>
<organism evidence="1">
    <name type="scientific">Schizaphis graminum</name>
    <name type="common">Green bug aphid</name>
    <dbReference type="NCBI Taxonomy" id="13262"/>
    <lineage>
        <taxon>Eukaryota</taxon>
        <taxon>Metazoa</taxon>
        <taxon>Ecdysozoa</taxon>
        <taxon>Arthropoda</taxon>
        <taxon>Hexapoda</taxon>
        <taxon>Insecta</taxon>
        <taxon>Pterygota</taxon>
        <taxon>Neoptera</taxon>
        <taxon>Paraneoptera</taxon>
        <taxon>Hemiptera</taxon>
        <taxon>Sternorrhyncha</taxon>
        <taxon>Aphidomorpha</taxon>
        <taxon>Aphidoidea</taxon>
        <taxon>Aphididae</taxon>
        <taxon>Aphidini</taxon>
        <taxon>Schizaphis</taxon>
    </lineage>
</organism>
<evidence type="ECO:0000313" key="1">
    <source>
        <dbReference type="EMBL" id="MBY32720.1"/>
    </source>
</evidence>
<sequence length="163" mass="19615">MNLFRRVVYSSNEVNCVAEKEKLNKDDIFQKYKNFQEYFRKLWIRNREWCLCFRSTLITRGNNTNNIVEASIRIFKDVVLERCKAFNMCALVDFIFTTFERYHKTRLIDFANKRVTKTELYYLKFRSKAKNLNVNKINNNEFNVQSATENEVFYSVFAECIDG</sequence>
<dbReference type="EMBL" id="GGMR01020101">
    <property type="protein sequence ID" value="MBY32720.1"/>
    <property type="molecule type" value="Transcribed_RNA"/>
</dbReference>
<dbReference type="PANTHER" id="PTHR35385:SF2">
    <property type="entry name" value="PROTEIN B, PUTATIVE-RELATED"/>
    <property type="match status" value="1"/>
</dbReference>
<reference evidence="1" key="1">
    <citation type="submission" date="2018-04" db="EMBL/GenBank/DDBJ databases">
        <title>Transcriptome of Schizaphis graminum biotype I.</title>
        <authorList>
            <person name="Scully E.D."/>
            <person name="Geib S.M."/>
            <person name="Palmer N.A."/>
            <person name="Koch K."/>
            <person name="Bradshaw J."/>
            <person name="Heng-Moss T."/>
            <person name="Sarath G."/>
        </authorList>
    </citation>
    <scope>NUCLEOTIDE SEQUENCE</scope>
</reference>
<accession>A0A2S2PTC6</accession>
<dbReference type="PANTHER" id="PTHR35385">
    <property type="entry name" value="PROTEIN B, PUTATIVE-RELATED-RELATED"/>
    <property type="match status" value="1"/>
</dbReference>
<dbReference type="AlphaFoldDB" id="A0A2S2PTC6"/>